<dbReference type="eggNOG" id="COG2852">
    <property type="taxonomic scope" value="Bacteria"/>
</dbReference>
<evidence type="ECO:0000259" key="1">
    <source>
        <dbReference type="Pfam" id="PF04480"/>
    </source>
</evidence>
<dbReference type="SUPFAM" id="SSF52980">
    <property type="entry name" value="Restriction endonuclease-like"/>
    <property type="match status" value="1"/>
</dbReference>
<evidence type="ECO:0000313" key="2">
    <source>
        <dbReference type="EMBL" id="ANF53493.1"/>
    </source>
</evidence>
<dbReference type="PANTHER" id="PTHR38590:SF1">
    <property type="entry name" value="BLL0828 PROTEIN"/>
    <property type="match status" value="1"/>
</dbReference>
<keyword evidence="3" id="KW-1185">Reference proteome</keyword>
<dbReference type="PANTHER" id="PTHR38590">
    <property type="entry name" value="BLL0828 PROTEIN"/>
    <property type="match status" value="1"/>
</dbReference>
<evidence type="ECO:0000313" key="3">
    <source>
        <dbReference type="Proteomes" id="UP000077603"/>
    </source>
</evidence>
<feature type="domain" description="DUF559" evidence="1">
    <location>
        <begin position="1"/>
        <end position="92"/>
    </location>
</feature>
<dbReference type="Gene3D" id="3.40.960.10">
    <property type="entry name" value="VSR Endonuclease"/>
    <property type="match status" value="1"/>
</dbReference>
<proteinExistence type="predicted"/>
<accession>A0A172Y2Q8</accession>
<dbReference type="Proteomes" id="UP000077603">
    <property type="component" value="Chromosome"/>
</dbReference>
<dbReference type="InterPro" id="IPR047216">
    <property type="entry name" value="Endonuclease_DUF559_bact"/>
</dbReference>
<dbReference type="CDD" id="cd01038">
    <property type="entry name" value="Endonuclease_DUF559"/>
    <property type="match status" value="1"/>
</dbReference>
<gene>
    <name evidence="2" type="ORF">DA69_01120</name>
</gene>
<dbReference type="Pfam" id="PF04480">
    <property type="entry name" value="DUF559"/>
    <property type="match status" value="1"/>
</dbReference>
<dbReference type="AlphaFoldDB" id="A0A172Y2Q8"/>
<protein>
    <recommendedName>
        <fullName evidence="1">DUF559 domain-containing protein</fullName>
    </recommendedName>
</protein>
<name>A0A172Y2Q8_9CAUL</name>
<dbReference type="InterPro" id="IPR007569">
    <property type="entry name" value="DUF559"/>
</dbReference>
<sequence length="106" mass="12088">MTPAEAAMWRILRGRGFEAHKFRRQTRIGRWIADFCCYELRLVIELDGGVHRLREVEDAARDADLEQRGFTVLRFGNEAVLTNPNLVLDAVRHHAARQPPHPSGSA</sequence>
<dbReference type="KEGG" id="bne:DA69_01120"/>
<dbReference type="InterPro" id="IPR011335">
    <property type="entry name" value="Restrct_endonuc-II-like"/>
</dbReference>
<dbReference type="EMBL" id="CP015614">
    <property type="protein sequence ID" value="ANF53493.1"/>
    <property type="molecule type" value="Genomic_DNA"/>
</dbReference>
<organism evidence="2 3">
    <name type="scientific">Brevundimonas naejangsanensis</name>
    <dbReference type="NCBI Taxonomy" id="588932"/>
    <lineage>
        <taxon>Bacteria</taxon>
        <taxon>Pseudomonadati</taxon>
        <taxon>Pseudomonadota</taxon>
        <taxon>Alphaproteobacteria</taxon>
        <taxon>Caulobacterales</taxon>
        <taxon>Caulobacteraceae</taxon>
        <taxon>Brevundimonas</taxon>
    </lineage>
</organism>
<reference evidence="2 3" key="1">
    <citation type="journal article" date="2014" name="Genome Announc.">
        <title>Genome Sequence of a Promising Hydrogen-Producing Facultative Anaerobic Bacterium, Brevundimonas naejangsanensis Strain B1.</title>
        <authorList>
            <person name="Su H."/>
            <person name="Zhang T."/>
            <person name="Bao M."/>
            <person name="Jiang Y."/>
            <person name="Wang Y."/>
            <person name="Tan T."/>
        </authorList>
    </citation>
    <scope>NUCLEOTIDE SEQUENCE [LARGE SCALE GENOMIC DNA]</scope>
    <source>
        <strain evidence="2 3">B1</strain>
    </source>
</reference>